<accession>A0A2D0NFD3</accession>
<dbReference type="InterPro" id="IPR026444">
    <property type="entry name" value="Secre_tail"/>
</dbReference>
<evidence type="ECO:0000313" key="3">
    <source>
        <dbReference type="EMBL" id="PHN07076.1"/>
    </source>
</evidence>
<proteinExistence type="predicted"/>
<dbReference type="AlphaFoldDB" id="A0A2D0NFD3"/>
<evidence type="ECO:0000313" key="4">
    <source>
        <dbReference type="Proteomes" id="UP000223913"/>
    </source>
</evidence>
<sequence>MKKSYPLLLIFSVLFSLSTLSAQSSFINEVNYMASDPTGRGLEVAGESGENLQGWSVVLYELDGAVATVEDLEYKLIPSQQNGYGTVWYEMEQLSGGQGIALVNPSGDVVQFIGVGLGTLTGITATEGPAAGMTSEHAGTQLLPNQSLQMTGSGVELLDFLWSLPLTFTPGDVNTNQTFEGGVIGAIVGGLFGYQASGSNNEQLSDNQINISAFPNPATNYLRLQRATTELVQSTLPVALFDAAGRLIQRTQLAQDQDYLELNLSDLSAGNYFLRVGEGPAAKVQKIVKN</sequence>
<dbReference type="NCBIfam" id="TIGR04183">
    <property type="entry name" value="Por_Secre_tail"/>
    <property type="match status" value="1"/>
</dbReference>
<feature type="chain" id="PRO_5012316393" description="Secretion system C-terminal sorting domain-containing protein" evidence="1">
    <location>
        <begin position="22"/>
        <end position="290"/>
    </location>
</feature>
<dbReference type="EMBL" id="PDUD01000011">
    <property type="protein sequence ID" value="PHN07076.1"/>
    <property type="molecule type" value="Genomic_DNA"/>
</dbReference>
<comment type="caution">
    <text evidence="3">The sequence shown here is derived from an EMBL/GenBank/DDBJ whole genome shotgun (WGS) entry which is preliminary data.</text>
</comment>
<feature type="domain" description="Secretion system C-terminal sorting" evidence="2">
    <location>
        <begin position="214"/>
        <end position="288"/>
    </location>
</feature>
<evidence type="ECO:0000256" key="1">
    <source>
        <dbReference type="SAM" id="SignalP"/>
    </source>
</evidence>
<dbReference type="RefSeq" id="WP_099149412.1">
    <property type="nucleotide sequence ID" value="NZ_PDUD01000011.1"/>
</dbReference>
<name>A0A2D0NFD3_FLAN2</name>
<evidence type="ECO:0000259" key="2">
    <source>
        <dbReference type="Pfam" id="PF18962"/>
    </source>
</evidence>
<keyword evidence="1" id="KW-0732">Signal</keyword>
<protein>
    <recommendedName>
        <fullName evidence="2">Secretion system C-terminal sorting domain-containing protein</fullName>
    </recommendedName>
</protein>
<keyword evidence="4" id="KW-1185">Reference proteome</keyword>
<organism evidence="3 4">
    <name type="scientific">Flavilitoribacter nigricans (strain ATCC 23147 / DSM 23189 / NBRC 102662 / NCIMB 1420 / SS-2)</name>
    <name type="common">Lewinella nigricans</name>
    <dbReference type="NCBI Taxonomy" id="1122177"/>
    <lineage>
        <taxon>Bacteria</taxon>
        <taxon>Pseudomonadati</taxon>
        <taxon>Bacteroidota</taxon>
        <taxon>Saprospiria</taxon>
        <taxon>Saprospirales</taxon>
        <taxon>Lewinellaceae</taxon>
        <taxon>Flavilitoribacter</taxon>
    </lineage>
</organism>
<dbReference type="Proteomes" id="UP000223913">
    <property type="component" value="Unassembled WGS sequence"/>
</dbReference>
<gene>
    <name evidence="3" type="ORF">CRP01_07540</name>
</gene>
<feature type="signal peptide" evidence="1">
    <location>
        <begin position="1"/>
        <end position="21"/>
    </location>
</feature>
<dbReference type="Pfam" id="PF18962">
    <property type="entry name" value="Por_Secre_tail"/>
    <property type="match status" value="1"/>
</dbReference>
<reference evidence="3 4" key="1">
    <citation type="submission" date="2017-10" db="EMBL/GenBank/DDBJ databases">
        <title>The draft genome sequence of Lewinella nigricans NBRC 102662.</title>
        <authorList>
            <person name="Wang K."/>
        </authorList>
    </citation>
    <scope>NUCLEOTIDE SEQUENCE [LARGE SCALE GENOMIC DNA]</scope>
    <source>
        <strain evidence="3 4">NBRC 102662</strain>
    </source>
</reference>
<dbReference type="OrthoDB" id="1056765at2"/>